<reference evidence="8 9" key="1">
    <citation type="submission" date="2018-01" db="EMBL/GenBank/DDBJ databases">
        <title>The draft genome of an aniline degradation strain ANB-1.</title>
        <authorList>
            <person name="Zhang L."/>
            <person name="Jiang J."/>
        </authorList>
    </citation>
    <scope>NUCLEOTIDE SEQUENCE [LARGE SCALE GENOMIC DNA]</scope>
    <source>
        <strain evidence="8 9">ANB-1</strain>
    </source>
</reference>
<dbReference type="PANTHER" id="PTHR43495:SF5">
    <property type="entry name" value="GAMMA-AMINOBUTYRIC ACID PERMEASE"/>
    <property type="match status" value="1"/>
</dbReference>
<keyword evidence="3 6" id="KW-0812">Transmembrane</keyword>
<feature type="domain" description="Amino acid permease/ SLC12A" evidence="7">
    <location>
        <begin position="26"/>
        <end position="431"/>
    </location>
</feature>
<dbReference type="Proteomes" id="UP000235994">
    <property type="component" value="Unassembled WGS sequence"/>
</dbReference>
<dbReference type="PANTHER" id="PTHR43495">
    <property type="entry name" value="GABA PERMEASE"/>
    <property type="match status" value="1"/>
</dbReference>
<dbReference type="InterPro" id="IPR004840">
    <property type="entry name" value="Amino_acid_permease_CS"/>
</dbReference>
<dbReference type="InterPro" id="IPR004841">
    <property type="entry name" value="AA-permease/SLC12A_dom"/>
</dbReference>
<dbReference type="Pfam" id="PF00324">
    <property type="entry name" value="AA_permease"/>
    <property type="match status" value="1"/>
</dbReference>
<feature type="transmembrane region" description="Helical" evidence="6">
    <location>
        <begin position="202"/>
        <end position="224"/>
    </location>
</feature>
<feature type="transmembrane region" description="Helical" evidence="6">
    <location>
        <begin position="245"/>
        <end position="265"/>
    </location>
</feature>
<dbReference type="EMBL" id="POQS01000004">
    <property type="protein sequence ID" value="PND32670.1"/>
    <property type="molecule type" value="Genomic_DNA"/>
</dbReference>
<keyword evidence="5 6" id="KW-0472">Membrane</keyword>
<accession>A0A2N8KGU7</accession>
<feature type="transmembrane region" description="Helical" evidence="6">
    <location>
        <begin position="133"/>
        <end position="152"/>
    </location>
</feature>
<keyword evidence="4 6" id="KW-1133">Transmembrane helix</keyword>
<feature type="transmembrane region" description="Helical" evidence="6">
    <location>
        <begin position="337"/>
        <end position="357"/>
    </location>
</feature>
<evidence type="ECO:0000256" key="3">
    <source>
        <dbReference type="ARBA" id="ARBA00022692"/>
    </source>
</evidence>
<dbReference type="GO" id="GO:0055085">
    <property type="term" value="P:transmembrane transport"/>
    <property type="evidence" value="ECO:0007669"/>
    <property type="project" value="InterPro"/>
</dbReference>
<evidence type="ECO:0000256" key="6">
    <source>
        <dbReference type="SAM" id="Phobius"/>
    </source>
</evidence>
<evidence type="ECO:0000259" key="7">
    <source>
        <dbReference type="Pfam" id="PF00324"/>
    </source>
</evidence>
<gene>
    <name evidence="8" type="ORF">C1I89_16635</name>
</gene>
<dbReference type="FunFam" id="1.20.1740.10:FF:000001">
    <property type="entry name" value="Amino acid permease"/>
    <property type="match status" value="1"/>
</dbReference>
<evidence type="ECO:0000256" key="5">
    <source>
        <dbReference type="ARBA" id="ARBA00023136"/>
    </source>
</evidence>
<name>A0A2N8KGU7_9BURK</name>
<sequence>MPQQQGFGRIAEREQGLKRRLTSGQMSMIAIGGAIGTGLFLGSKFAIGFAGPSVILSYAIGGVITLLLMGCLAEMTVAHSTSGSFGAYAEHYIGPLAGFLVRYAYWSCVVLAVGTEVTAVAEYMKLWFPGVPGWQWVCLFSALLICVNAMSVKAFGTVEYWFSTVKVSAIVAFIILGAYVVWGEPQYGAALYTSHGGFFPNGVWGMWIAVVISIFSYLSVEMIAVAAGEAEDPERAVKQAFRATIARLVVFYLLTLALILAIVPWDEAGKGGSPFVKVMQSLGIPGAADVINFIVLVAALSAMNSQLYITTRMMFSLSRAGHAPAALGRLSRSGTPLNALLVSTSGIAIAAVLNVLYPETAFTLMMAISMFGALFTWMMIFVTHYFFRRRWARDGGAPLSFRMPGFPVLTLLGAAAMLAILGTTYFTGVFKMTLVFGVPFLLILAGAYGLLLRKRAAPAALPSRQPGA</sequence>
<feature type="transmembrane region" description="Helical" evidence="6">
    <location>
        <begin position="432"/>
        <end position="451"/>
    </location>
</feature>
<dbReference type="PIRSF" id="PIRSF006060">
    <property type="entry name" value="AA_transporter"/>
    <property type="match status" value="1"/>
</dbReference>
<protein>
    <submittedName>
        <fullName evidence="8">Amino acid permease</fullName>
    </submittedName>
</protein>
<feature type="transmembrane region" description="Helical" evidence="6">
    <location>
        <begin position="290"/>
        <end position="309"/>
    </location>
</feature>
<dbReference type="GO" id="GO:0016020">
    <property type="term" value="C:membrane"/>
    <property type="evidence" value="ECO:0007669"/>
    <property type="project" value="UniProtKB-SubCell"/>
</dbReference>
<dbReference type="Gene3D" id="1.20.1740.10">
    <property type="entry name" value="Amino acid/polyamine transporter I"/>
    <property type="match status" value="1"/>
</dbReference>
<evidence type="ECO:0000256" key="1">
    <source>
        <dbReference type="ARBA" id="ARBA00004141"/>
    </source>
</evidence>
<dbReference type="RefSeq" id="WP_102773787.1">
    <property type="nucleotide sequence ID" value="NZ_POQS01000004.1"/>
</dbReference>
<comment type="caution">
    <text evidence="8">The sequence shown here is derived from an EMBL/GenBank/DDBJ whole genome shotgun (WGS) entry which is preliminary data.</text>
</comment>
<keyword evidence="9" id="KW-1185">Reference proteome</keyword>
<feature type="transmembrane region" description="Helical" evidence="6">
    <location>
        <begin position="408"/>
        <end position="426"/>
    </location>
</feature>
<comment type="subcellular location">
    <subcellularLocation>
        <location evidence="1">Membrane</location>
        <topology evidence="1">Multi-pass membrane protein</topology>
    </subcellularLocation>
</comment>
<feature type="transmembrane region" description="Helical" evidence="6">
    <location>
        <begin position="164"/>
        <end position="182"/>
    </location>
</feature>
<proteinExistence type="predicted"/>
<feature type="transmembrane region" description="Helical" evidence="6">
    <location>
        <begin position="47"/>
        <end position="72"/>
    </location>
</feature>
<evidence type="ECO:0000256" key="4">
    <source>
        <dbReference type="ARBA" id="ARBA00022989"/>
    </source>
</evidence>
<dbReference type="PROSITE" id="PS00218">
    <property type="entry name" value="AMINO_ACID_PERMEASE_1"/>
    <property type="match status" value="1"/>
</dbReference>
<dbReference type="GO" id="GO:0006865">
    <property type="term" value="P:amino acid transport"/>
    <property type="evidence" value="ECO:0007669"/>
    <property type="project" value="InterPro"/>
</dbReference>
<feature type="transmembrane region" description="Helical" evidence="6">
    <location>
        <begin position="363"/>
        <end position="387"/>
    </location>
</feature>
<organism evidence="8 9">
    <name type="scientific">Achromobacter pulmonis</name>
    <dbReference type="NCBI Taxonomy" id="1389932"/>
    <lineage>
        <taxon>Bacteria</taxon>
        <taxon>Pseudomonadati</taxon>
        <taxon>Pseudomonadota</taxon>
        <taxon>Betaproteobacteria</taxon>
        <taxon>Burkholderiales</taxon>
        <taxon>Alcaligenaceae</taxon>
        <taxon>Achromobacter</taxon>
    </lineage>
</organism>
<dbReference type="AlphaFoldDB" id="A0A2N8KGU7"/>
<evidence type="ECO:0000313" key="8">
    <source>
        <dbReference type="EMBL" id="PND32670.1"/>
    </source>
</evidence>
<feature type="transmembrane region" description="Helical" evidence="6">
    <location>
        <begin position="21"/>
        <end position="41"/>
    </location>
</feature>
<feature type="transmembrane region" description="Helical" evidence="6">
    <location>
        <begin position="92"/>
        <end position="113"/>
    </location>
</feature>
<evidence type="ECO:0000313" key="9">
    <source>
        <dbReference type="Proteomes" id="UP000235994"/>
    </source>
</evidence>
<evidence type="ECO:0000256" key="2">
    <source>
        <dbReference type="ARBA" id="ARBA00022448"/>
    </source>
</evidence>
<keyword evidence="2" id="KW-0813">Transport</keyword>